<dbReference type="InterPro" id="IPR006139">
    <property type="entry name" value="D-isomer_2_OHA_DH_cat_dom"/>
</dbReference>
<protein>
    <submittedName>
        <fullName evidence="7">Glycerate dehydrogenase</fullName>
    </submittedName>
</protein>
<dbReference type="AlphaFoldDB" id="A0A930UCB7"/>
<dbReference type="InterPro" id="IPR029753">
    <property type="entry name" value="D-isomer_DH_CS"/>
</dbReference>
<dbReference type="GO" id="GO:0016616">
    <property type="term" value="F:oxidoreductase activity, acting on the CH-OH group of donors, NAD or NADP as acceptor"/>
    <property type="evidence" value="ECO:0007669"/>
    <property type="project" value="InterPro"/>
</dbReference>
<evidence type="ECO:0000256" key="1">
    <source>
        <dbReference type="ARBA" id="ARBA00005854"/>
    </source>
</evidence>
<evidence type="ECO:0000259" key="5">
    <source>
        <dbReference type="Pfam" id="PF00389"/>
    </source>
</evidence>
<dbReference type="Proteomes" id="UP000604381">
    <property type="component" value="Unassembled WGS sequence"/>
</dbReference>
<dbReference type="PROSITE" id="PS00670">
    <property type="entry name" value="D_2_HYDROXYACID_DH_2"/>
    <property type="match status" value="1"/>
</dbReference>
<dbReference type="Pfam" id="PF00389">
    <property type="entry name" value="2-Hacid_dh"/>
    <property type="match status" value="1"/>
</dbReference>
<dbReference type="PANTHER" id="PTHR43761">
    <property type="entry name" value="D-ISOMER SPECIFIC 2-HYDROXYACID DEHYDROGENASE FAMILY PROTEIN (AFU_ORTHOLOGUE AFUA_1G13630)"/>
    <property type="match status" value="1"/>
</dbReference>
<dbReference type="InterPro" id="IPR006140">
    <property type="entry name" value="D-isomer_DH_NAD-bd"/>
</dbReference>
<evidence type="ECO:0000256" key="4">
    <source>
        <dbReference type="RuleBase" id="RU003719"/>
    </source>
</evidence>
<name>A0A930UCB7_9GAMM</name>
<sequence>MTTEQRHGVFLDAKTIACELVKPASLATWDVHPLVADADVAARIAAADVVYTNKVPLGADALAGAARLKLVVVAATGYDIIDLACCKQRGVAVANSPGYSVSSVPEHVLALIFAAARAVVPYHAAAGDGTWANADIFCLQDHPIIELRGRQAGFIGSGSLGRASAELCASVGMKTVFLERHDGEQDELPRLGLDELLATSDVVSLHCPLTAANRGMIDAAAIAKMKDGAILINTARGALVDSAALVAALEAGKLRGAGIDVLAAEPPPAAEPLLHCRHPGLVLSPHVAWASMESQQRLARMLAETTDAFFSGAPRHLVG</sequence>
<evidence type="ECO:0000256" key="2">
    <source>
        <dbReference type="ARBA" id="ARBA00023002"/>
    </source>
</evidence>
<dbReference type="Gene3D" id="3.40.50.720">
    <property type="entry name" value="NAD(P)-binding Rossmann-like Domain"/>
    <property type="match status" value="2"/>
</dbReference>
<gene>
    <name evidence="7" type="ORF">ISN26_04370</name>
</gene>
<proteinExistence type="inferred from homology"/>
<dbReference type="PROSITE" id="PS00671">
    <property type="entry name" value="D_2_HYDROXYACID_DH_3"/>
    <property type="match status" value="1"/>
</dbReference>
<comment type="caution">
    <text evidence="7">The sequence shown here is derived from an EMBL/GenBank/DDBJ whole genome shotgun (WGS) entry which is preliminary data.</text>
</comment>
<feature type="domain" description="D-isomer specific 2-hydroxyacid dehydrogenase NAD-binding" evidence="6">
    <location>
        <begin position="109"/>
        <end position="288"/>
    </location>
</feature>
<reference evidence="7" key="1">
    <citation type="submission" date="2020-10" db="EMBL/GenBank/DDBJ databases">
        <title>An improved Amphimedon queenslandica hologenome assembly reveals how three proteobacterial symbionts can extend the metabolic phenotypic of their marine sponge host.</title>
        <authorList>
            <person name="Degnan B."/>
            <person name="Degnan S."/>
            <person name="Xiang X."/>
        </authorList>
    </citation>
    <scope>NUCLEOTIDE SEQUENCE</scope>
    <source>
        <strain evidence="7">AqS2</strain>
    </source>
</reference>
<evidence type="ECO:0000313" key="7">
    <source>
        <dbReference type="EMBL" id="MBF2735305.1"/>
    </source>
</evidence>
<accession>A0A930UCB7</accession>
<keyword evidence="8" id="KW-1185">Reference proteome</keyword>
<dbReference type="GO" id="GO:0051287">
    <property type="term" value="F:NAD binding"/>
    <property type="evidence" value="ECO:0007669"/>
    <property type="project" value="InterPro"/>
</dbReference>
<dbReference type="Pfam" id="PF02826">
    <property type="entry name" value="2-Hacid_dh_C"/>
    <property type="match status" value="1"/>
</dbReference>
<dbReference type="InterPro" id="IPR050418">
    <property type="entry name" value="D-iso_2-hydroxyacid_DH_PdxB"/>
</dbReference>
<dbReference type="InterPro" id="IPR036291">
    <property type="entry name" value="NAD(P)-bd_dom_sf"/>
</dbReference>
<organism evidence="7 8">
    <name type="scientific">Candidatus Amphirhobacter heronislandensis</name>
    <dbReference type="NCBI Taxonomy" id="1732024"/>
    <lineage>
        <taxon>Bacteria</taxon>
        <taxon>Pseudomonadati</taxon>
        <taxon>Pseudomonadota</taxon>
        <taxon>Gammaproteobacteria</taxon>
        <taxon>Candidatus Tethybacterales</taxon>
        <taxon>Candidatus Tethybacteraceae</taxon>
        <taxon>Candidatus Amphirhobacter</taxon>
    </lineage>
</organism>
<dbReference type="PANTHER" id="PTHR43761:SF1">
    <property type="entry name" value="D-ISOMER SPECIFIC 2-HYDROXYACID DEHYDROGENASE CATALYTIC DOMAIN-CONTAINING PROTEIN-RELATED"/>
    <property type="match status" value="1"/>
</dbReference>
<dbReference type="EMBL" id="JADHEI010000033">
    <property type="protein sequence ID" value="MBF2735305.1"/>
    <property type="molecule type" value="Genomic_DNA"/>
</dbReference>
<keyword evidence="2 4" id="KW-0560">Oxidoreductase</keyword>
<feature type="domain" description="D-isomer specific 2-hydroxyacid dehydrogenase catalytic" evidence="5">
    <location>
        <begin position="20"/>
        <end position="317"/>
    </location>
</feature>
<evidence type="ECO:0000256" key="3">
    <source>
        <dbReference type="ARBA" id="ARBA00023027"/>
    </source>
</evidence>
<dbReference type="SUPFAM" id="SSF51735">
    <property type="entry name" value="NAD(P)-binding Rossmann-fold domains"/>
    <property type="match status" value="1"/>
</dbReference>
<comment type="similarity">
    <text evidence="1 4">Belongs to the D-isomer specific 2-hydroxyacid dehydrogenase family.</text>
</comment>
<evidence type="ECO:0000313" key="8">
    <source>
        <dbReference type="Proteomes" id="UP000604381"/>
    </source>
</evidence>
<dbReference type="SUPFAM" id="SSF52283">
    <property type="entry name" value="Formate/glycerate dehydrogenase catalytic domain-like"/>
    <property type="match status" value="1"/>
</dbReference>
<keyword evidence="3" id="KW-0520">NAD</keyword>
<evidence type="ECO:0000259" key="6">
    <source>
        <dbReference type="Pfam" id="PF02826"/>
    </source>
</evidence>